<comment type="caution">
    <text evidence="1">The sequence shown here is derived from an EMBL/GenBank/DDBJ whole genome shotgun (WGS) entry which is preliminary data.</text>
</comment>
<reference evidence="1 2" key="1">
    <citation type="submission" date="2020-08" db="EMBL/GenBank/DDBJ databases">
        <authorList>
            <person name="Koutsovoulos G."/>
            <person name="Danchin GJ E."/>
        </authorList>
    </citation>
    <scope>NUCLEOTIDE SEQUENCE [LARGE SCALE GENOMIC DNA]</scope>
</reference>
<dbReference type="Proteomes" id="UP000580250">
    <property type="component" value="Unassembled WGS sequence"/>
</dbReference>
<evidence type="ECO:0000313" key="1">
    <source>
        <dbReference type="EMBL" id="CAD2171396.1"/>
    </source>
</evidence>
<organism evidence="1 2">
    <name type="scientific">Meloidogyne enterolobii</name>
    <name type="common">Root-knot nematode worm</name>
    <name type="synonym">Meloidogyne mayaguensis</name>
    <dbReference type="NCBI Taxonomy" id="390850"/>
    <lineage>
        <taxon>Eukaryota</taxon>
        <taxon>Metazoa</taxon>
        <taxon>Ecdysozoa</taxon>
        <taxon>Nematoda</taxon>
        <taxon>Chromadorea</taxon>
        <taxon>Rhabditida</taxon>
        <taxon>Tylenchina</taxon>
        <taxon>Tylenchomorpha</taxon>
        <taxon>Tylenchoidea</taxon>
        <taxon>Meloidogynidae</taxon>
        <taxon>Meloidogyninae</taxon>
        <taxon>Meloidogyne</taxon>
    </lineage>
</organism>
<accession>A0A6V7V8V3</accession>
<protein>
    <submittedName>
        <fullName evidence="1">Uncharacterized protein</fullName>
    </submittedName>
</protein>
<dbReference type="EMBL" id="CAJEWN010000183">
    <property type="protein sequence ID" value="CAD2171396.1"/>
    <property type="molecule type" value="Genomic_DNA"/>
</dbReference>
<proteinExistence type="predicted"/>
<sequence length="59" mass="6775">MLKRQEKLGGMVYGFFSNTPFKNGRCLLLCSLLGNSCLCPLKGTSHVNHFPNIFFYFHF</sequence>
<name>A0A6V7V8V3_MELEN</name>
<gene>
    <name evidence="1" type="ORF">MENT_LOCUS22878</name>
</gene>
<evidence type="ECO:0000313" key="2">
    <source>
        <dbReference type="Proteomes" id="UP000580250"/>
    </source>
</evidence>
<dbReference type="AlphaFoldDB" id="A0A6V7V8V3"/>